<dbReference type="Proteomes" id="UP001445076">
    <property type="component" value="Unassembled WGS sequence"/>
</dbReference>
<organism evidence="2 3">
    <name type="scientific">Cherax quadricarinatus</name>
    <name type="common">Australian red claw crayfish</name>
    <dbReference type="NCBI Taxonomy" id="27406"/>
    <lineage>
        <taxon>Eukaryota</taxon>
        <taxon>Metazoa</taxon>
        <taxon>Ecdysozoa</taxon>
        <taxon>Arthropoda</taxon>
        <taxon>Crustacea</taxon>
        <taxon>Multicrustacea</taxon>
        <taxon>Malacostraca</taxon>
        <taxon>Eumalacostraca</taxon>
        <taxon>Eucarida</taxon>
        <taxon>Decapoda</taxon>
        <taxon>Pleocyemata</taxon>
        <taxon>Astacidea</taxon>
        <taxon>Parastacoidea</taxon>
        <taxon>Parastacidae</taxon>
        <taxon>Cherax</taxon>
    </lineage>
</organism>
<evidence type="ECO:0000256" key="1">
    <source>
        <dbReference type="SAM" id="MobiDB-lite"/>
    </source>
</evidence>
<feature type="region of interest" description="Disordered" evidence="1">
    <location>
        <begin position="241"/>
        <end position="542"/>
    </location>
</feature>
<feature type="compositionally biased region" description="Pro residues" evidence="1">
    <location>
        <begin position="251"/>
        <end position="262"/>
    </location>
</feature>
<accession>A0AAW0XNA2</accession>
<protein>
    <submittedName>
        <fullName evidence="2">Uncharacterized protein</fullName>
    </submittedName>
</protein>
<feature type="compositionally biased region" description="Polar residues" evidence="1">
    <location>
        <begin position="434"/>
        <end position="452"/>
    </location>
</feature>
<dbReference type="Gene3D" id="1.20.1270.60">
    <property type="entry name" value="Arfaptin homology (AH) domain/BAR domain"/>
    <property type="match status" value="1"/>
</dbReference>
<dbReference type="InterPro" id="IPR027267">
    <property type="entry name" value="AH/BAR_dom_sf"/>
</dbReference>
<feature type="compositionally biased region" description="Low complexity" evidence="1">
    <location>
        <begin position="321"/>
        <end position="334"/>
    </location>
</feature>
<dbReference type="AlphaFoldDB" id="A0AAW0XNA2"/>
<name>A0AAW0XNA2_CHEQU</name>
<dbReference type="EMBL" id="JARKIK010000030">
    <property type="protein sequence ID" value="KAK8741423.1"/>
    <property type="molecule type" value="Genomic_DNA"/>
</dbReference>
<reference evidence="2 3" key="1">
    <citation type="journal article" date="2024" name="BMC Genomics">
        <title>Genome assembly of redclaw crayfish (Cherax quadricarinatus) provides insights into its immune adaptation and hypoxia tolerance.</title>
        <authorList>
            <person name="Liu Z."/>
            <person name="Zheng J."/>
            <person name="Li H."/>
            <person name="Fang K."/>
            <person name="Wang S."/>
            <person name="He J."/>
            <person name="Zhou D."/>
            <person name="Weng S."/>
            <person name="Chi M."/>
            <person name="Gu Z."/>
            <person name="He J."/>
            <person name="Li F."/>
            <person name="Wang M."/>
        </authorList>
    </citation>
    <scope>NUCLEOTIDE SEQUENCE [LARGE SCALE GENOMIC DNA]</scope>
    <source>
        <strain evidence="2">ZL_2023a</strain>
    </source>
</reference>
<gene>
    <name evidence="2" type="ORF">OTU49_002213</name>
</gene>
<evidence type="ECO:0000313" key="2">
    <source>
        <dbReference type="EMBL" id="KAK8741423.1"/>
    </source>
</evidence>
<comment type="caution">
    <text evidence="2">The sequence shown here is derived from an EMBL/GenBank/DDBJ whole genome shotgun (WGS) entry which is preliminary data.</text>
</comment>
<feature type="compositionally biased region" description="Polar residues" evidence="1">
    <location>
        <begin position="270"/>
        <end position="297"/>
    </location>
</feature>
<feature type="compositionally biased region" description="Basic and acidic residues" evidence="1">
    <location>
        <begin position="460"/>
        <end position="483"/>
    </location>
</feature>
<evidence type="ECO:0000313" key="3">
    <source>
        <dbReference type="Proteomes" id="UP001445076"/>
    </source>
</evidence>
<proteinExistence type="predicted"/>
<sequence>MDKASKAIRRSGVRLRSMSSGHGSLQMVISQLGEVRSSFKAFSQAQATASEDLLSWSGGSHENRAIEETFAHLAELSLLWSEVQRDFADHLKEYRSQYELILEGEKHVTQAREMLAVREQREGKLRKELKKASKKAPAEEVRLLKEKLSQAERSRDLAHLEVVERVGENEAVKMIRVKEGLLKLGGAYCELAHKCLLIFSAHQNIASQLPDVQDRDLQDIKYTGAGSAKKFVQDAKEQVRAYRRHSISQKPPIPEDPPPPYTPSVEHLNDLSSNTNLSGINNSSHNMPYNMNTNSIAEPSAPRASMSSLDSPEHLPHTRGSSLLHSVSHSNNISSHKHSTPNAPPTTPHSTPSHIHSDLPRPPRTYPFFIPNSPSLPEDTHPPYSPSSPQSNSEPNLSKDSHIDQVVRYPPLSTCDNTSFNESSFHPDTSSSSPNLASSRQPAILTPESSAPYNPYYEWLPDKSDKEKSGEKINGKCSPEDQKMLITTVSKSEKGEKRHDSHSVAPSVRPRVNRNPFTDGCSDEEGMNQESLSGALRKTSIR</sequence>
<feature type="compositionally biased region" description="Basic and acidic residues" evidence="1">
    <location>
        <begin position="491"/>
        <end position="502"/>
    </location>
</feature>
<keyword evidence="3" id="KW-1185">Reference proteome</keyword>
<feature type="compositionally biased region" description="Low complexity" evidence="1">
    <location>
        <begin position="423"/>
        <end position="433"/>
    </location>
</feature>